<evidence type="ECO:0000313" key="10">
    <source>
        <dbReference type="Proteomes" id="UP000239735"/>
    </source>
</evidence>
<dbReference type="Gene3D" id="2.60.120.430">
    <property type="entry name" value="Galactose-binding lectin"/>
    <property type="match status" value="1"/>
</dbReference>
<dbReference type="InterPro" id="IPR008979">
    <property type="entry name" value="Galactose-bd-like_sf"/>
</dbReference>
<protein>
    <submittedName>
        <fullName evidence="9">Beta-galactosidase/beta-glucuronidase</fullName>
    </submittedName>
</protein>
<dbReference type="SUPFAM" id="SSF49303">
    <property type="entry name" value="beta-Galactosidase/glucuronidase domain"/>
    <property type="match status" value="1"/>
</dbReference>
<dbReference type="Proteomes" id="UP000239735">
    <property type="component" value="Unassembled WGS sequence"/>
</dbReference>
<dbReference type="PRINTS" id="PR00132">
    <property type="entry name" value="GLHYDRLASE2"/>
</dbReference>
<dbReference type="Gene3D" id="2.60.40.10">
    <property type="entry name" value="Immunoglobulins"/>
    <property type="match status" value="2"/>
</dbReference>
<evidence type="ECO:0000259" key="5">
    <source>
        <dbReference type="Pfam" id="PF00703"/>
    </source>
</evidence>
<gene>
    <name evidence="9" type="ORF">SBA5_1070018</name>
</gene>
<dbReference type="Pfam" id="PF11721">
    <property type="entry name" value="Malectin"/>
    <property type="match status" value="1"/>
</dbReference>
<feature type="domain" description="Glycosyl hydrolases family 2 sugar binding" evidence="7">
    <location>
        <begin position="47"/>
        <end position="204"/>
    </location>
</feature>
<evidence type="ECO:0000259" key="8">
    <source>
        <dbReference type="Pfam" id="PF11721"/>
    </source>
</evidence>
<dbReference type="InterPro" id="IPR006101">
    <property type="entry name" value="Glyco_hydro_2"/>
</dbReference>
<evidence type="ECO:0000313" key="9">
    <source>
        <dbReference type="EMBL" id="SPE17615.1"/>
    </source>
</evidence>
<keyword evidence="3" id="KW-0326">Glycosidase</keyword>
<evidence type="ECO:0000256" key="1">
    <source>
        <dbReference type="ARBA" id="ARBA00007401"/>
    </source>
</evidence>
<comment type="similarity">
    <text evidence="1">Belongs to the glycosyl hydrolase 2 family.</text>
</comment>
<dbReference type="InterPro" id="IPR036156">
    <property type="entry name" value="Beta-gal/glucu_dom_sf"/>
</dbReference>
<dbReference type="GO" id="GO:0005975">
    <property type="term" value="P:carbohydrate metabolic process"/>
    <property type="evidence" value="ECO:0007669"/>
    <property type="project" value="InterPro"/>
</dbReference>
<dbReference type="InterPro" id="IPR006102">
    <property type="entry name" value="Ig-like_GH2"/>
</dbReference>
<keyword evidence="2" id="KW-0378">Hydrolase</keyword>
<proteinExistence type="inferred from homology"/>
<evidence type="ECO:0000256" key="2">
    <source>
        <dbReference type="ARBA" id="ARBA00022801"/>
    </source>
</evidence>
<feature type="domain" description="Glycoside hydrolase family 2 catalytic" evidence="6">
    <location>
        <begin position="334"/>
        <end position="655"/>
    </location>
</feature>
<dbReference type="InterPro" id="IPR013783">
    <property type="entry name" value="Ig-like_fold"/>
</dbReference>
<evidence type="ECO:0000259" key="7">
    <source>
        <dbReference type="Pfam" id="PF02837"/>
    </source>
</evidence>
<feature type="domain" description="Glycoside hydrolase family 2 immunoglobulin-like beta-sandwich" evidence="5">
    <location>
        <begin position="226"/>
        <end position="327"/>
    </location>
</feature>
<feature type="signal peptide" evidence="4">
    <location>
        <begin position="1"/>
        <end position="21"/>
    </location>
</feature>
<sequence>MRRNVCLLTLCLVTLAAQNHAQTTQTNRTQVSAAAGPRIEMPLRDGWRFRLGPESATELEAAPDATWTTVSVPHTWNRVGYYKDEPASHINTAQNVVTTQGVGWYKLVFTPPANVAGMESFLQFDAASRIATVWLNGTMLGTHRGGFSRFRLDSTAALKPGQENSLTVKVDNTKPALGSATADVLPLTGDFFVCGGLYRPVRLVFTRKMHLDLMDYGSSGVYAKTASIASERAQVQVRVRVRNDGVRSGAVMLRILLVDAQGKVAAQQEQSVTVGPASVEERTANVAVPHPHLWQGVEDPYLYHLVVQLSNKSSRLVDRVSIPFGIRQVRFDPDQGLFLNGKHVAVHGVGYHQDREGKGWASEPEDVAADEAMMREMGVTGIRLTHYQHGQPIHDLADRDGLVLWDEVPLVSQWTLGDSLQPTDALRENARQQLREQIAQNYNHPSVVTWSIGNEIDFGNSMPGFVGSKRGAGPDPLSLLKELNQLAHELDPDRPTTLATCCEGRSSGPNTTEPITAAVTDLSGANRYFGWYYDKPPDLGPHLDALHRTRPAQPMAVTEYGAGGAISLHSDNALGGAESCNRPQAEEYESYIHEQNWSTLRSKPYLWGTFLWNSFDFGTTTRSEGNSQDINTKGIVTFDHKHRKDAYFFYKANWTTTPTVHINSSLYTERAYRLADVRVYSNAPKTALNVNGKLVGVLADCPDRICVWNGVVLSPGANNIVATGTFPKGDVEDKVQWHLSDASAKSTLIDCGALVAGASPDKRFGSDTFFEGGTAQMISGPGNGFRAPAPVSIAGTTSPVVVATYRTGTFTYRIPAADGPHSVVLTFVEPSLHAGDRIFDVFANGQKVLNNLDVAAAAGTALTAYQQRFDVNARDGMVILEFKPTRGDAIVSAIEVQ</sequence>
<feature type="domain" description="Malectin" evidence="8">
    <location>
        <begin position="748"/>
        <end position="883"/>
    </location>
</feature>
<dbReference type="OrthoDB" id="9762066at2"/>
<accession>A0A2N9L3R9</accession>
<dbReference type="Gene3D" id="3.20.20.80">
    <property type="entry name" value="Glycosidases"/>
    <property type="match status" value="1"/>
</dbReference>
<dbReference type="EMBL" id="OKRB01000010">
    <property type="protein sequence ID" value="SPE17615.1"/>
    <property type="molecule type" value="Genomic_DNA"/>
</dbReference>
<dbReference type="Gene3D" id="2.60.120.260">
    <property type="entry name" value="Galactose-binding domain-like"/>
    <property type="match status" value="1"/>
</dbReference>
<evidence type="ECO:0000256" key="3">
    <source>
        <dbReference type="ARBA" id="ARBA00023295"/>
    </source>
</evidence>
<keyword evidence="4" id="KW-0732">Signal</keyword>
<dbReference type="PANTHER" id="PTHR42732:SF1">
    <property type="entry name" value="BETA-MANNOSIDASE"/>
    <property type="match status" value="1"/>
</dbReference>
<dbReference type="Pfam" id="PF00703">
    <property type="entry name" value="Glyco_hydro_2"/>
    <property type="match status" value="1"/>
</dbReference>
<dbReference type="SUPFAM" id="SSF49785">
    <property type="entry name" value="Galactose-binding domain-like"/>
    <property type="match status" value="1"/>
</dbReference>
<name>A0A2N9L3R9_9BACT</name>
<dbReference type="InterPro" id="IPR051913">
    <property type="entry name" value="GH2_Domain-Containing"/>
</dbReference>
<dbReference type="SUPFAM" id="SSF51445">
    <property type="entry name" value="(Trans)glycosidases"/>
    <property type="match status" value="1"/>
</dbReference>
<evidence type="ECO:0000256" key="4">
    <source>
        <dbReference type="SAM" id="SignalP"/>
    </source>
</evidence>
<dbReference type="InterPro" id="IPR021720">
    <property type="entry name" value="Malectin_dom"/>
</dbReference>
<dbReference type="InterPro" id="IPR006103">
    <property type="entry name" value="Glyco_hydro_2_cat"/>
</dbReference>
<dbReference type="Pfam" id="PF02837">
    <property type="entry name" value="Glyco_hydro_2_N"/>
    <property type="match status" value="1"/>
</dbReference>
<evidence type="ECO:0000259" key="6">
    <source>
        <dbReference type="Pfam" id="PF02836"/>
    </source>
</evidence>
<dbReference type="AlphaFoldDB" id="A0A2N9L3R9"/>
<organism evidence="9 10">
    <name type="scientific">Candidatus Sulfuritelmatomonas gaucii</name>
    <dbReference type="NCBI Taxonomy" id="2043161"/>
    <lineage>
        <taxon>Bacteria</taxon>
        <taxon>Pseudomonadati</taxon>
        <taxon>Acidobacteriota</taxon>
        <taxon>Terriglobia</taxon>
        <taxon>Terriglobales</taxon>
        <taxon>Acidobacteriaceae</taxon>
        <taxon>Candidatus Sulfuritelmatomonas</taxon>
    </lineage>
</organism>
<dbReference type="PANTHER" id="PTHR42732">
    <property type="entry name" value="BETA-GALACTOSIDASE"/>
    <property type="match status" value="1"/>
</dbReference>
<dbReference type="InterPro" id="IPR006104">
    <property type="entry name" value="Glyco_hydro_2_N"/>
</dbReference>
<dbReference type="InterPro" id="IPR017853">
    <property type="entry name" value="GH"/>
</dbReference>
<dbReference type="GO" id="GO:0004553">
    <property type="term" value="F:hydrolase activity, hydrolyzing O-glycosyl compounds"/>
    <property type="evidence" value="ECO:0007669"/>
    <property type="project" value="InterPro"/>
</dbReference>
<dbReference type="Pfam" id="PF02836">
    <property type="entry name" value="Glyco_hydro_2_C"/>
    <property type="match status" value="1"/>
</dbReference>
<feature type="chain" id="PRO_5014679924" evidence="4">
    <location>
        <begin position="22"/>
        <end position="897"/>
    </location>
</feature>
<reference evidence="10" key="1">
    <citation type="submission" date="2018-02" db="EMBL/GenBank/DDBJ databases">
        <authorList>
            <person name="Hausmann B."/>
        </authorList>
    </citation>
    <scope>NUCLEOTIDE SEQUENCE [LARGE SCALE GENOMIC DNA]</scope>
    <source>
        <strain evidence="10">Peat soil MAG SbA5</strain>
    </source>
</reference>